<comment type="caution">
    <text evidence="1">The sequence shown here is derived from an EMBL/GenBank/DDBJ whole genome shotgun (WGS) entry which is preliminary data.</text>
</comment>
<dbReference type="RefSeq" id="WP_218250986.1">
    <property type="nucleotide sequence ID" value="NZ_JABXWD010000019.1"/>
</dbReference>
<name>A0ABS6RUR1_9BACT</name>
<organism evidence="1 2">
    <name type="scientific">Candidatus Magnetobacterium casense</name>
    <dbReference type="NCBI Taxonomy" id="1455061"/>
    <lineage>
        <taxon>Bacteria</taxon>
        <taxon>Pseudomonadati</taxon>
        <taxon>Nitrospirota</taxon>
        <taxon>Thermodesulfovibrionia</taxon>
        <taxon>Thermodesulfovibrionales</taxon>
        <taxon>Candidatus Magnetobacteriaceae</taxon>
        <taxon>Candidatus Magnetobacterium</taxon>
    </lineage>
</organism>
<accession>A0ABS6RUR1</accession>
<dbReference type="EMBL" id="JABXWD010000019">
    <property type="protein sequence ID" value="MBV6340366.1"/>
    <property type="molecule type" value="Genomic_DNA"/>
</dbReference>
<evidence type="ECO:0000313" key="1">
    <source>
        <dbReference type="EMBL" id="MBV6340366.1"/>
    </source>
</evidence>
<keyword evidence="2" id="KW-1185">Reference proteome</keyword>
<gene>
    <name evidence="1" type="ORF">HWQ67_02090</name>
</gene>
<sequence length="615" mass="66282">MTRNKIVIPVIFFLLLTSIVVAIDFNPMGNVNLKNRYSVINGVWVNSTYGTFTNMTIGTLFSSLPWVNVTGRPTHLSNFTDDLGNRGYTHLSNFTDDLNTSAYSTNYSTYSNYSSFSNSSDYWDNLGSPSDITTLGTLSSLDVNGAADISGTLTLHNNLDMSTTNITAADYITANYFSGDGSLLTALSVVWTSVTGRPTHLSNFTNDLSSMNNNINMNGNNISNTNYLTANYFSGDGSLLTGIVALWTSITGRPTHLSNFTDDLGNRGYSALSNFTNDINIGNWTADKGNYYTSSVVDTLGNWSADKSSYATTASLSSVGNWSADKGNYYNSSQTDSQIQAANTSMKDYVDAINYTSVGVNHSNSTDYWDSLNTPADITTLGAIQHSGNVDMNGNNITNVDWLFVHNVSGYSPITINSNLEMGSNNVTASKFIGGGALLTDIVAAWGSITGRPSSLSEFENDLGIGNWSADKSGYATTGSVTAVSDKVDSVGNWTADKSGYATTGSVTAVSDKVDSVGNWTADKPSYVTASALVWTNISNRPTDLTNFTNTPGYITAANVSVNGLAMDKYTYTNNTAMTSAWNGHDLYERNFTLTPRNTTANYVYLITYDMWVST</sequence>
<protein>
    <submittedName>
        <fullName evidence="1">Uncharacterized protein</fullName>
    </submittedName>
</protein>
<proteinExistence type="predicted"/>
<evidence type="ECO:0000313" key="2">
    <source>
        <dbReference type="Proteomes" id="UP001196980"/>
    </source>
</evidence>
<feature type="non-terminal residue" evidence="1">
    <location>
        <position position="615"/>
    </location>
</feature>
<dbReference type="Proteomes" id="UP001196980">
    <property type="component" value="Unassembled WGS sequence"/>
</dbReference>
<reference evidence="1 2" key="1">
    <citation type="journal article" date="2020" name="J Geophys Res Biogeosci">
        <title>Magnetotaxis as an Adaptation to Enable Bacterial Shuttling of Microbial Sulfur and Sulfur Cycling Across Aquatic Oxic#Anoxic Interfaces.</title>
        <authorList>
            <person name="Li J."/>
            <person name="Liu P."/>
            <person name="Wang J."/>
            <person name="Roberts A.P."/>
            <person name="Pan Y."/>
        </authorList>
    </citation>
    <scope>NUCLEOTIDE SEQUENCE [LARGE SCALE GENOMIC DNA]</scope>
    <source>
        <strain evidence="1 2">MYR-1_YQ</strain>
    </source>
</reference>